<evidence type="ECO:0000313" key="8">
    <source>
        <dbReference type="EMBL" id="GAA0634739.1"/>
    </source>
</evidence>
<evidence type="ECO:0000256" key="5">
    <source>
        <dbReference type="SAM" id="Phobius"/>
    </source>
</evidence>
<dbReference type="PANTHER" id="PTHR34820">
    <property type="entry name" value="INNER MEMBRANE PROTEIN YEBZ"/>
    <property type="match status" value="1"/>
</dbReference>
<keyword evidence="4" id="KW-0186">Copper</keyword>
<evidence type="ECO:0000256" key="2">
    <source>
        <dbReference type="ARBA" id="ARBA00022723"/>
    </source>
</evidence>
<dbReference type="InterPro" id="IPR032694">
    <property type="entry name" value="CopC/D"/>
</dbReference>
<comment type="subcellular location">
    <subcellularLocation>
        <location evidence="1">Cell envelope</location>
    </subcellularLocation>
</comment>
<keyword evidence="5" id="KW-1133">Transmembrane helix</keyword>
<comment type="caution">
    <text evidence="8">The sequence shown here is derived from an EMBL/GenBank/DDBJ whole genome shotgun (WGS) entry which is preliminary data.</text>
</comment>
<feature type="domain" description="CopC" evidence="7">
    <location>
        <begin position="38"/>
        <end position="132"/>
    </location>
</feature>
<gene>
    <name evidence="8" type="ORF">GCM10009547_43530</name>
</gene>
<dbReference type="Pfam" id="PF04234">
    <property type="entry name" value="CopC"/>
    <property type="match status" value="1"/>
</dbReference>
<dbReference type="InterPro" id="IPR007348">
    <property type="entry name" value="CopC_dom"/>
</dbReference>
<feature type="transmembrane region" description="Helical" evidence="5">
    <location>
        <begin position="160"/>
        <end position="178"/>
    </location>
</feature>
<sequence>MIVNGFTRVGAAVRARLLVTLLLLTLGQFTLATGAAAHTGLVGCSPGYDATLAAAPKDVRLTFSEPVRSEFVEMTVRVDGTAVPGTRPVVAGPVVRVDTSAVPADTTPREWEVAYRVVASDGHPINGTLRFATDPAAPAATGEVSAACAGSGGNSGVAKAAAVTGGILLVLGVAVAVIRRRVLAA</sequence>
<evidence type="ECO:0000256" key="6">
    <source>
        <dbReference type="SAM" id="SignalP"/>
    </source>
</evidence>
<proteinExistence type="predicted"/>
<dbReference type="InterPro" id="IPR014755">
    <property type="entry name" value="Cu-Rt/internalin_Ig-like"/>
</dbReference>
<dbReference type="EMBL" id="BAAAHE010000047">
    <property type="protein sequence ID" value="GAA0634739.1"/>
    <property type="molecule type" value="Genomic_DNA"/>
</dbReference>
<feature type="chain" id="PRO_5045590751" description="CopC domain-containing protein" evidence="6">
    <location>
        <begin position="33"/>
        <end position="185"/>
    </location>
</feature>
<evidence type="ECO:0000256" key="3">
    <source>
        <dbReference type="ARBA" id="ARBA00022729"/>
    </source>
</evidence>
<evidence type="ECO:0000256" key="1">
    <source>
        <dbReference type="ARBA" id="ARBA00004196"/>
    </source>
</evidence>
<accession>A0ABN1H9T4</accession>
<keyword evidence="9" id="KW-1185">Reference proteome</keyword>
<protein>
    <recommendedName>
        <fullName evidence="7">CopC domain-containing protein</fullName>
    </recommendedName>
</protein>
<dbReference type="PANTHER" id="PTHR34820:SF4">
    <property type="entry name" value="INNER MEMBRANE PROTEIN YEBZ"/>
    <property type="match status" value="1"/>
</dbReference>
<evidence type="ECO:0000256" key="4">
    <source>
        <dbReference type="ARBA" id="ARBA00023008"/>
    </source>
</evidence>
<name>A0ABN1H9T4_9ACTN</name>
<dbReference type="Proteomes" id="UP001500957">
    <property type="component" value="Unassembled WGS sequence"/>
</dbReference>
<evidence type="ECO:0000313" key="9">
    <source>
        <dbReference type="Proteomes" id="UP001500957"/>
    </source>
</evidence>
<dbReference type="RefSeq" id="WP_344608758.1">
    <property type="nucleotide sequence ID" value="NZ_BAAAHE010000047.1"/>
</dbReference>
<dbReference type="Gene3D" id="2.60.40.1220">
    <property type="match status" value="1"/>
</dbReference>
<keyword evidence="5" id="KW-0472">Membrane</keyword>
<organism evidence="8 9">
    <name type="scientific">Sporichthya brevicatena</name>
    <dbReference type="NCBI Taxonomy" id="171442"/>
    <lineage>
        <taxon>Bacteria</taxon>
        <taxon>Bacillati</taxon>
        <taxon>Actinomycetota</taxon>
        <taxon>Actinomycetes</taxon>
        <taxon>Sporichthyales</taxon>
        <taxon>Sporichthyaceae</taxon>
        <taxon>Sporichthya</taxon>
    </lineage>
</organism>
<keyword evidence="2" id="KW-0479">Metal-binding</keyword>
<evidence type="ECO:0000259" key="7">
    <source>
        <dbReference type="Pfam" id="PF04234"/>
    </source>
</evidence>
<feature type="signal peptide" evidence="6">
    <location>
        <begin position="1"/>
        <end position="32"/>
    </location>
</feature>
<keyword evidence="3 6" id="KW-0732">Signal</keyword>
<keyword evidence="5" id="KW-0812">Transmembrane</keyword>
<reference evidence="8 9" key="1">
    <citation type="journal article" date="2019" name="Int. J. Syst. Evol. Microbiol.">
        <title>The Global Catalogue of Microorganisms (GCM) 10K type strain sequencing project: providing services to taxonomists for standard genome sequencing and annotation.</title>
        <authorList>
            <consortium name="The Broad Institute Genomics Platform"/>
            <consortium name="The Broad Institute Genome Sequencing Center for Infectious Disease"/>
            <person name="Wu L."/>
            <person name="Ma J."/>
        </authorList>
    </citation>
    <scope>NUCLEOTIDE SEQUENCE [LARGE SCALE GENOMIC DNA]</scope>
    <source>
        <strain evidence="8 9">JCM 10671</strain>
    </source>
</reference>
<dbReference type="InterPro" id="IPR014756">
    <property type="entry name" value="Ig_E-set"/>
</dbReference>
<dbReference type="SUPFAM" id="SSF81296">
    <property type="entry name" value="E set domains"/>
    <property type="match status" value="1"/>
</dbReference>